<dbReference type="InterPro" id="IPR002695">
    <property type="entry name" value="PurH-like"/>
</dbReference>
<dbReference type="CDD" id="cd01421">
    <property type="entry name" value="IMPCH"/>
    <property type="match status" value="1"/>
</dbReference>
<dbReference type="InterPro" id="IPR016193">
    <property type="entry name" value="Cytidine_deaminase-like"/>
</dbReference>
<dbReference type="HAMAP" id="MF_00139">
    <property type="entry name" value="PurH"/>
    <property type="match status" value="1"/>
</dbReference>
<protein>
    <recommendedName>
        <fullName evidence="8">Bifunctional purine biosynthesis protein PurH</fullName>
    </recommendedName>
    <domain>
        <recommendedName>
            <fullName evidence="8">Phosphoribosylaminoimidazolecarboxamide formyltransferase</fullName>
            <ecNumber evidence="8">2.1.2.3</ecNumber>
        </recommendedName>
        <alternativeName>
            <fullName evidence="8">AICAR transformylase</fullName>
        </alternativeName>
    </domain>
    <domain>
        <recommendedName>
            <fullName evidence="8">IMP cyclohydrolase</fullName>
            <ecNumber evidence="8">3.5.4.10</ecNumber>
        </recommendedName>
        <alternativeName>
            <fullName evidence="8">ATIC</fullName>
        </alternativeName>
        <alternativeName>
            <fullName evidence="8">IMP synthase</fullName>
        </alternativeName>
        <alternativeName>
            <fullName evidence="8">Inosinicase</fullName>
        </alternativeName>
    </domain>
</protein>
<comment type="caution">
    <text evidence="10">The sequence shown here is derived from an EMBL/GenBank/DDBJ whole genome shotgun (WGS) entry which is preliminary data.</text>
</comment>
<reference evidence="10 11" key="1">
    <citation type="submission" date="2024-09" db="EMBL/GenBank/DDBJ databases">
        <authorList>
            <person name="Sun Q."/>
            <person name="Mori K."/>
        </authorList>
    </citation>
    <scope>NUCLEOTIDE SEQUENCE [LARGE SCALE GENOMIC DNA]</scope>
    <source>
        <strain evidence="10 11">CECT 8286</strain>
    </source>
</reference>
<dbReference type="EMBL" id="JBHMEZ010000011">
    <property type="protein sequence ID" value="MFB9053494.1"/>
    <property type="molecule type" value="Genomic_DNA"/>
</dbReference>
<dbReference type="RefSeq" id="WP_382382682.1">
    <property type="nucleotide sequence ID" value="NZ_JBHMEZ010000011.1"/>
</dbReference>
<dbReference type="EC" id="3.5.4.10" evidence="8"/>
<evidence type="ECO:0000256" key="8">
    <source>
        <dbReference type="HAMAP-Rule" id="MF_00139"/>
    </source>
</evidence>
<evidence type="ECO:0000256" key="6">
    <source>
        <dbReference type="ARBA" id="ARBA00022801"/>
    </source>
</evidence>
<dbReference type="InterPro" id="IPR036914">
    <property type="entry name" value="MGS-like_dom_sf"/>
</dbReference>
<comment type="pathway">
    <text evidence="2 8">Purine metabolism; IMP biosynthesis via de novo pathway; 5-formamido-1-(5-phospho-D-ribosyl)imidazole-4-carboxamide from 5-amino-1-(5-phospho-D-ribosyl)imidazole-4-carboxamide (10-formyl THF route): step 1/1.</text>
</comment>
<name>A0ABV5F286_9FLAO</name>
<dbReference type="NCBIfam" id="NF002049">
    <property type="entry name" value="PRK00881.1"/>
    <property type="match status" value="1"/>
</dbReference>
<feature type="domain" description="MGS-like" evidence="9">
    <location>
        <begin position="1"/>
        <end position="149"/>
    </location>
</feature>
<dbReference type="SUPFAM" id="SSF53927">
    <property type="entry name" value="Cytidine deaminase-like"/>
    <property type="match status" value="1"/>
</dbReference>
<dbReference type="EC" id="2.1.2.3" evidence="8"/>
<dbReference type="SMART" id="SM00798">
    <property type="entry name" value="AICARFT_IMPCHas"/>
    <property type="match status" value="1"/>
</dbReference>
<comment type="similarity">
    <text evidence="3 8">Belongs to the PurH family.</text>
</comment>
<dbReference type="GO" id="GO:0003937">
    <property type="term" value="F:IMP cyclohydrolase activity"/>
    <property type="evidence" value="ECO:0007669"/>
    <property type="project" value="UniProtKB-EC"/>
</dbReference>
<evidence type="ECO:0000256" key="3">
    <source>
        <dbReference type="ARBA" id="ARBA00007667"/>
    </source>
</evidence>
<evidence type="ECO:0000256" key="7">
    <source>
        <dbReference type="ARBA" id="ARBA00023268"/>
    </source>
</evidence>
<dbReference type="PROSITE" id="PS51855">
    <property type="entry name" value="MGS"/>
    <property type="match status" value="1"/>
</dbReference>
<comment type="pathway">
    <text evidence="1 8">Purine metabolism; IMP biosynthesis via de novo pathway; IMP from 5-formamido-1-(5-phospho-D-ribosyl)imidazole-4-carboxamide: step 1/1.</text>
</comment>
<dbReference type="Pfam" id="PF01808">
    <property type="entry name" value="AICARFT_IMPCHas"/>
    <property type="match status" value="1"/>
</dbReference>
<dbReference type="PIRSF" id="PIRSF000414">
    <property type="entry name" value="AICARFT_IMPCHas"/>
    <property type="match status" value="1"/>
</dbReference>
<keyword evidence="11" id="KW-1185">Reference proteome</keyword>
<evidence type="ECO:0000256" key="4">
    <source>
        <dbReference type="ARBA" id="ARBA00022679"/>
    </source>
</evidence>
<comment type="catalytic activity">
    <reaction evidence="8">
        <text>IMP + H2O = 5-formamido-1-(5-phospho-D-ribosyl)imidazole-4-carboxamide</text>
        <dbReference type="Rhea" id="RHEA:18445"/>
        <dbReference type="ChEBI" id="CHEBI:15377"/>
        <dbReference type="ChEBI" id="CHEBI:58053"/>
        <dbReference type="ChEBI" id="CHEBI:58467"/>
        <dbReference type="EC" id="3.5.4.10"/>
    </reaction>
</comment>
<dbReference type="Pfam" id="PF02142">
    <property type="entry name" value="MGS"/>
    <property type="match status" value="1"/>
</dbReference>
<comment type="domain">
    <text evidence="8">The IMP cyclohydrolase activity resides in the N-terminal region.</text>
</comment>
<dbReference type="InterPro" id="IPR011607">
    <property type="entry name" value="MGS-like_dom"/>
</dbReference>
<dbReference type="Gene3D" id="3.40.140.20">
    <property type="match status" value="2"/>
</dbReference>
<dbReference type="InterPro" id="IPR024051">
    <property type="entry name" value="AICAR_Tfase_dup_dom_sf"/>
</dbReference>
<keyword evidence="4 8" id="KW-0808">Transferase</keyword>
<evidence type="ECO:0000256" key="5">
    <source>
        <dbReference type="ARBA" id="ARBA00022755"/>
    </source>
</evidence>
<evidence type="ECO:0000313" key="10">
    <source>
        <dbReference type="EMBL" id="MFB9053494.1"/>
    </source>
</evidence>
<accession>A0ABV5F286</accession>
<evidence type="ECO:0000256" key="1">
    <source>
        <dbReference type="ARBA" id="ARBA00004844"/>
    </source>
</evidence>
<dbReference type="PANTHER" id="PTHR11692:SF0">
    <property type="entry name" value="BIFUNCTIONAL PURINE BIOSYNTHESIS PROTEIN ATIC"/>
    <property type="match status" value="1"/>
</dbReference>
<evidence type="ECO:0000313" key="11">
    <source>
        <dbReference type="Proteomes" id="UP001589605"/>
    </source>
</evidence>
<keyword evidence="7 8" id="KW-0511">Multifunctional enzyme</keyword>
<keyword evidence="5 8" id="KW-0658">Purine biosynthesis</keyword>
<dbReference type="GO" id="GO:0004643">
    <property type="term" value="F:phosphoribosylaminoimidazolecarboxamide formyltransferase activity"/>
    <property type="evidence" value="ECO:0007669"/>
    <property type="project" value="UniProtKB-EC"/>
</dbReference>
<keyword evidence="6 8" id="KW-0378">Hydrolase</keyword>
<dbReference type="Gene3D" id="3.40.50.1380">
    <property type="entry name" value="Methylglyoxal synthase-like domain"/>
    <property type="match status" value="1"/>
</dbReference>
<dbReference type="SUPFAM" id="SSF52335">
    <property type="entry name" value="Methylglyoxal synthase-like"/>
    <property type="match status" value="1"/>
</dbReference>
<evidence type="ECO:0000256" key="2">
    <source>
        <dbReference type="ARBA" id="ARBA00004954"/>
    </source>
</evidence>
<dbReference type="PANTHER" id="PTHR11692">
    <property type="entry name" value="BIFUNCTIONAL PURINE BIOSYNTHESIS PROTEIN PURH"/>
    <property type="match status" value="1"/>
</dbReference>
<comment type="catalytic activity">
    <reaction evidence="8">
        <text>(6R)-10-formyltetrahydrofolate + 5-amino-1-(5-phospho-beta-D-ribosyl)imidazole-4-carboxamide = 5-formamido-1-(5-phospho-D-ribosyl)imidazole-4-carboxamide + (6S)-5,6,7,8-tetrahydrofolate</text>
        <dbReference type="Rhea" id="RHEA:22192"/>
        <dbReference type="ChEBI" id="CHEBI:57453"/>
        <dbReference type="ChEBI" id="CHEBI:58467"/>
        <dbReference type="ChEBI" id="CHEBI:58475"/>
        <dbReference type="ChEBI" id="CHEBI:195366"/>
        <dbReference type="EC" id="2.1.2.3"/>
    </reaction>
</comment>
<sequence>MSNEKTIKSALISVFSKDGLEPIIKKLNELGVTMYSTGGTQAFINDLGIDVVPVEGVTSYPSILGGRVKTLHPKVFGGILNRQDNAQDVAELAEFEIPQIDLVIVDLYPFEDTVASGASEQDIIEKIDIGGISLIRAAAKNYKDVVCVSSVNEYASFLELISEQNGTLSLEQRKDFARKSFNISSHYDSAIFNYFNQNNEETVLKISEQNGHVLRYGENPHQKGFFFGKFDDIFTKLHGKELSYNNLLDVDAAVNLINEFKGDKPTFAILKHNNACGVAQRDTLSQAYTDALAGDPVSAFGGVLISNKEIDLDTAKDIHTLFCEVVIAPSFSAEALEVLKGKKNRILLILHDIEMPKTSVRSCLNGVLVQDTNNITDRLEDLSKATNNNPTDSELNDLIFASKICKHTKSNTIVLVKGGQLCASGTGQTSRVDALNQAIHKAQSFNFDLKGAVMASDAFFPFPDCVEIAKNAGITAVIQPGGSIKDQLSIDYCNGNDVSMVFTGTRHFKH</sequence>
<dbReference type="Proteomes" id="UP001589605">
    <property type="component" value="Unassembled WGS sequence"/>
</dbReference>
<gene>
    <name evidence="8 10" type="primary">purH</name>
    <name evidence="10" type="ORF">ACFFVB_10435</name>
</gene>
<evidence type="ECO:0000259" key="9">
    <source>
        <dbReference type="PROSITE" id="PS51855"/>
    </source>
</evidence>
<proteinExistence type="inferred from homology"/>
<organism evidence="10 11">
    <name type="scientific">Formosa undariae</name>
    <dbReference type="NCBI Taxonomy" id="1325436"/>
    <lineage>
        <taxon>Bacteria</taxon>
        <taxon>Pseudomonadati</taxon>
        <taxon>Bacteroidota</taxon>
        <taxon>Flavobacteriia</taxon>
        <taxon>Flavobacteriales</taxon>
        <taxon>Flavobacteriaceae</taxon>
        <taxon>Formosa</taxon>
    </lineage>
</organism>
<dbReference type="SMART" id="SM00851">
    <property type="entry name" value="MGS"/>
    <property type="match status" value="1"/>
</dbReference>